<reference evidence="1 2" key="1">
    <citation type="submission" date="2020-04" db="EMBL/GenBank/DDBJ databases">
        <authorList>
            <person name="De Canck E."/>
        </authorList>
    </citation>
    <scope>NUCLEOTIDE SEQUENCE [LARGE SCALE GENOMIC DNA]</scope>
    <source>
        <strain evidence="1 2">LMG 3441</strain>
    </source>
</reference>
<dbReference type="Proteomes" id="UP000494269">
    <property type="component" value="Unassembled WGS sequence"/>
</dbReference>
<accession>A0A6S7A457</accession>
<dbReference type="SUPFAM" id="SSF56645">
    <property type="entry name" value="Acyl-CoA dehydrogenase NM domain-like"/>
    <property type="match status" value="1"/>
</dbReference>
<dbReference type="EMBL" id="CADIJQ010000004">
    <property type="protein sequence ID" value="CAB3709878.1"/>
    <property type="molecule type" value="Genomic_DNA"/>
</dbReference>
<dbReference type="AlphaFoldDB" id="A0A6S7A457"/>
<proteinExistence type="predicted"/>
<name>A0A6S7A457_9BURK</name>
<evidence type="ECO:0000313" key="1">
    <source>
        <dbReference type="EMBL" id="CAB3709878.1"/>
    </source>
</evidence>
<dbReference type="GO" id="GO:0016627">
    <property type="term" value="F:oxidoreductase activity, acting on the CH-CH group of donors"/>
    <property type="evidence" value="ECO:0007669"/>
    <property type="project" value="InterPro"/>
</dbReference>
<protein>
    <recommendedName>
        <fullName evidence="3">Acyl-CoA dehydrogenase</fullName>
    </recommendedName>
</protein>
<gene>
    <name evidence="1" type="ORF">LMG3441_03057</name>
</gene>
<sequence>MTDRPGFVSLLESPLHSISQLLADAHAPVDPGVLLRALVDHGHDQLSLPGGGDTLGRWQVLARVAAADLSLAKLFEGHTDALAILAELSAPAGEPGSRLWGVWCAEPPGHRLAIVPGPAGSAMLLGTKAWCSGAGALTHALVSGWNPAGEPCLAAVALDQPGVTITDQGWHAVGMRASGSVDVVFDNASATLIGPPGAYVHRPGFLHGGAGVAACWYGGMTRVANTLLTALPGGSADTHRLAHLGAIDVAMVQARAVLREAAADIDAHPRDACALSCARARLAVESAAAQVLERAGRALGAGPLCRNAAFAQVMADLPVFIRQSHAERDQAAHGAAILKQETPWAL</sequence>
<dbReference type="RefSeq" id="WP_175170214.1">
    <property type="nucleotide sequence ID" value="NZ_CADIJQ010000004.1"/>
</dbReference>
<keyword evidence="2" id="KW-1185">Reference proteome</keyword>
<dbReference type="Gene3D" id="2.40.110.10">
    <property type="entry name" value="Butyryl-CoA Dehydrogenase, subunit A, domain 2"/>
    <property type="match status" value="1"/>
</dbReference>
<evidence type="ECO:0008006" key="3">
    <source>
        <dbReference type="Google" id="ProtNLM"/>
    </source>
</evidence>
<dbReference type="InterPro" id="IPR046373">
    <property type="entry name" value="Acyl-CoA_Oxase/DH_mid-dom_sf"/>
</dbReference>
<evidence type="ECO:0000313" key="2">
    <source>
        <dbReference type="Proteomes" id="UP000494269"/>
    </source>
</evidence>
<dbReference type="InterPro" id="IPR009100">
    <property type="entry name" value="AcylCoA_DH/oxidase_NM_dom_sf"/>
</dbReference>
<organism evidence="1 2">
    <name type="scientific">Achromobacter kerstersii</name>
    <dbReference type="NCBI Taxonomy" id="1353890"/>
    <lineage>
        <taxon>Bacteria</taxon>
        <taxon>Pseudomonadati</taxon>
        <taxon>Pseudomonadota</taxon>
        <taxon>Betaproteobacteria</taxon>
        <taxon>Burkholderiales</taxon>
        <taxon>Alcaligenaceae</taxon>
        <taxon>Achromobacter</taxon>
    </lineage>
</organism>